<dbReference type="EMBL" id="CP036269">
    <property type="protein sequence ID" value="QDT45534.1"/>
    <property type="molecule type" value="Genomic_DNA"/>
</dbReference>
<dbReference type="PANTHER" id="PTHR30093:SF2">
    <property type="entry name" value="TYPE II SECRETION SYSTEM PROTEIN H"/>
    <property type="match status" value="1"/>
</dbReference>
<dbReference type="InterPro" id="IPR011453">
    <property type="entry name" value="DUF1559"/>
</dbReference>
<reference evidence="3 4" key="1">
    <citation type="submission" date="2019-02" db="EMBL/GenBank/DDBJ databases">
        <title>Deep-cultivation of Planctomycetes and their phenomic and genomic characterization uncovers novel biology.</title>
        <authorList>
            <person name="Wiegand S."/>
            <person name="Jogler M."/>
            <person name="Boedeker C."/>
            <person name="Pinto D."/>
            <person name="Vollmers J."/>
            <person name="Rivas-Marin E."/>
            <person name="Kohn T."/>
            <person name="Peeters S.H."/>
            <person name="Heuer A."/>
            <person name="Rast P."/>
            <person name="Oberbeckmann S."/>
            <person name="Bunk B."/>
            <person name="Jeske O."/>
            <person name="Meyerdierks A."/>
            <person name="Storesund J.E."/>
            <person name="Kallscheuer N."/>
            <person name="Luecker S."/>
            <person name="Lage O.M."/>
            <person name="Pohl T."/>
            <person name="Merkel B.J."/>
            <person name="Hornburger P."/>
            <person name="Mueller R.-W."/>
            <person name="Bruemmer F."/>
            <person name="Labrenz M."/>
            <person name="Spormann A.M."/>
            <person name="Op den Camp H."/>
            <person name="Overmann J."/>
            <person name="Amann R."/>
            <person name="Jetten M.S.M."/>
            <person name="Mascher T."/>
            <person name="Medema M.H."/>
            <person name="Devos D.P."/>
            <person name="Kaster A.-K."/>
            <person name="Ovreas L."/>
            <person name="Rohde M."/>
            <person name="Galperin M.Y."/>
            <person name="Jogler C."/>
        </authorList>
    </citation>
    <scope>NUCLEOTIDE SEQUENCE [LARGE SCALE GENOMIC DNA]</scope>
    <source>
        <strain evidence="3 4">Pan241w</strain>
    </source>
</reference>
<accession>A0A517RNV8</accession>
<dbReference type="KEGG" id="gaz:Pan241w_56590"/>
<dbReference type="InterPro" id="IPR045584">
    <property type="entry name" value="Pilin-like"/>
</dbReference>
<evidence type="ECO:0000259" key="2">
    <source>
        <dbReference type="Pfam" id="PF07596"/>
    </source>
</evidence>
<dbReference type="Pfam" id="PF07963">
    <property type="entry name" value="N_methyl"/>
    <property type="match status" value="1"/>
</dbReference>
<keyword evidence="1" id="KW-0812">Transmembrane</keyword>
<dbReference type="NCBIfam" id="TIGR04294">
    <property type="entry name" value="pre_pil_HX9DG"/>
    <property type="match status" value="1"/>
</dbReference>
<dbReference type="Pfam" id="PF07596">
    <property type="entry name" value="SBP_bac_10"/>
    <property type="match status" value="1"/>
</dbReference>
<dbReference type="RefSeq" id="WP_145222273.1">
    <property type="nucleotide sequence ID" value="NZ_CP036269.1"/>
</dbReference>
<dbReference type="SUPFAM" id="SSF54523">
    <property type="entry name" value="Pili subunits"/>
    <property type="match status" value="1"/>
</dbReference>
<dbReference type="PROSITE" id="PS00409">
    <property type="entry name" value="PROKAR_NTER_METHYL"/>
    <property type="match status" value="1"/>
</dbReference>
<feature type="transmembrane region" description="Helical" evidence="1">
    <location>
        <begin position="12"/>
        <end position="35"/>
    </location>
</feature>
<evidence type="ECO:0000313" key="4">
    <source>
        <dbReference type="Proteomes" id="UP000317171"/>
    </source>
</evidence>
<evidence type="ECO:0000256" key="1">
    <source>
        <dbReference type="SAM" id="Phobius"/>
    </source>
</evidence>
<dbReference type="InterPro" id="IPR027558">
    <property type="entry name" value="Pre_pil_HX9DG_C"/>
</dbReference>
<dbReference type="AlphaFoldDB" id="A0A517RNV8"/>
<gene>
    <name evidence="3" type="primary">xcpT_45</name>
    <name evidence="3" type="ORF">Pan241w_56590</name>
</gene>
<organism evidence="3 4">
    <name type="scientific">Gimesia alba</name>
    <dbReference type="NCBI Taxonomy" id="2527973"/>
    <lineage>
        <taxon>Bacteria</taxon>
        <taxon>Pseudomonadati</taxon>
        <taxon>Planctomycetota</taxon>
        <taxon>Planctomycetia</taxon>
        <taxon>Planctomycetales</taxon>
        <taxon>Planctomycetaceae</taxon>
        <taxon>Gimesia</taxon>
    </lineage>
</organism>
<proteinExistence type="predicted"/>
<dbReference type="OrthoDB" id="263714at2"/>
<protein>
    <submittedName>
        <fullName evidence="3">Type II secretion system protein G</fullName>
    </submittedName>
</protein>
<feature type="domain" description="DUF1559" evidence="2">
    <location>
        <begin position="36"/>
        <end position="288"/>
    </location>
</feature>
<keyword evidence="1" id="KW-0472">Membrane</keyword>
<dbReference type="NCBIfam" id="TIGR02532">
    <property type="entry name" value="IV_pilin_GFxxxE"/>
    <property type="match status" value="1"/>
</dbReference>
<sequence>MKTKSIQRNHGFTLIELLVVIAIIAILIALLLPAVQQAREAARRSSCKNNFKQVALALHNYHGTHSVFPYGVMETGTFHLRDTWMQQILPFIEQAPMYNKYMSWQGQWVMDTPVEIKDQPIAVLMCPSEASHPAFGGGGGTRSGGRGFQGSYVVCAGNKPITYGTDSGGIFYSLSRHKMRDIVDGTTNTLFISETLIRGTTGGGWGAAGGYWGGGKGGGFGFTTLEPPNTSLPDEVYSCKSQTFPNSPCTSQSNYNSPRNFARSYHTGGVHVALADASTRFVSSNIDRTLFQNLGTRNGNEVLGEW</sequence>
<dbReference type="InterPro" id="IPR012902">
    <property type="entry name" value="N_methyl_site"/>
</dbReference>
<keyword evidence="4" id="KW-1185">Reference proteome</keyword>
<name>A0A517RNV8_9PLAN</name>
<dbReference type="Gene3D" id="3.30.700.10">
    <property type="entry name" value="Glycoprotein, Type 4 Pilin"/>
    <property type="match status" value="1"/>
</dbReference>
<dbReference type="PANTHER" id="PTHR30093">
    <property type="entry name" value="GENERAL SECRETION PATHWAY PROTEIN G"/>
    <property type="match status" value="1"/>
</dbReference>
<dbReference type="Proteomes" id="UP000317171">
    <property type="component" value="Chromosome"/>
</dbReference>
<evidence type="ECO:0000313" key="3">
    <source>
        <dbReference type="EMBL" id="QDT45534.1"/>
    </source>
</evidence>
<keyword evidence="1" id="KW-1133">Transmembrane helix</keyword>